<evidence type="ECO:0000256" key="2">
    <source>
        <dbReference type="ARBA" id="ARBA00022692"/>
    </source>
</evidence>
<keyword evidence="2 5" id="KW-0812">Transmembrane</keyword>
<sequence>MPDWLTVLLGTTGGIVVLWAGLIVVLWVQQRRTSSTVDWRAMMRLVPDVIRLVKRLATDPSVPRGTRWWLLALMGYLLLPFDLVPDFIPVLGYADDAIVVAIVLRFAIRRAGMAAIRRHWPGTREGLASLLTLTGLATESAPEA</sequence>
<name>A0ABP4RV09_9MICO</name>
<evidence type="ECO:0000313" key="7">
    <source>
        <dbReference type="EMBL" id="GAA1662370.1"/>
    </source>
</evidence>
<dbReference type="Proteomes" id="UP001500596">
    <property type="component" value="Unassembled WGS sequence"/>
</dbReference>
<dbReference type="EMBL" id="BAAAPK010000001">
    <property type="protein sequence ID" value="GAA1662370.1"/>
    <property type="molecule type" value="Genomic_DNA"/>
</dbReference>
<keyword evidence="3 5" id="KW-1133">Transmembrane helix</keyword>
<dbReference type="Pfam" id="PF06803">
    <property type="entry name" value="DUF1232"/>
    <property type="match status" value="1"/>
</dbReference>
<feature type="transmembrane region" description="Helical" evidence="5">
    <location>
        <begin position="6"/>
        <end position="28"/>
    </location>
</feature>
<evidence type="ECO:0000256" key="1">
    <source>
        <dbReference type="ARBA" id="ARBA00004127"/>
    </source>
</evidence>
<comment type="caution">
    <text evidence="7">The sequence shown here is derived from an EMBL/GenBank/DDBJ whole genome shotgun (WGS) entry which is preliminary data.</text>
</comment>
<evidence type="ECO:0000256" key="3">
    <source>
        <dbReference type="ARBA" id="ARBA00022989"/>
    </source>
</evidence>
<keyword evidence="4 5" id="KW-0472">Membrane</keyword>
<proteinExistence type="predicted"/>
<evidence type="ECO:0000259" key="6">
    <source>
        <dbReference type="Pfam" id="PF06803"/>
    </source>
</evidence>
<evidence type="ECO:0000313" key="8">
    <source>
        <dbReference type="Proteomes" id="UP001500596"/>
    </source>
</evidence>
<protein>
    <submittedName>
        <fullName evidence="7">YkvA family protein</fullName>
    </submittedName>
</protein>
<dbReference type="InterPro" id="IPR010652">
    <property type="entry name" value="DUF1232"/>
</dbReference>
<feature type="domain" description="DUF1232" evidence="6">
    <location>
        <begin position="66"/>
        <end position="101"/>
    </location>
</feature>
<organism evidence="7 8">
    <name type="scientific">Microbacterium lacus</name>
    <dbReference type="NCBI Taxonomy" id="415217"/>
    <lineage>
        <taxon>Bacteria</taxon>
        <taxon>Bacillati</taxon>
        <taxon>Actinomycetota</taxon>
        <taxon>Actinomycetes</taxon>
        <taxon>Micrococcales</taxon>
        <taxon>Microbacteriaceae</taxon>
        <taxon>Microbacterium</taxon>
    </lineage>
</organism>
<comment type="subcellular location">
    <subcellularLocation>
        <location evidence="1">Endomembrane system</location>
        <topology evidence="1">Multi-pass membrane protein</topology>
    </subcellularLocation>
</comment>
<keyword evidence="8" id="KW-1185">Reference proteome</keyword>
<dbReference type="RefSeq" id="WP_344050865.1">
    <property type="nucleotide sequence ID" value="NZ_BAAAPK010000001.1"/>
</dbReference>
<accession>A0ABP4RV09</accession>
<feature type="transmembrane region" description="Helical" evidence="5">
    <location>
        <begin position="90"/>
        <end position="108"/>
    </location>
</feature>
<evidence type="ECO:0000256" key="5">
    <source>
        <dbReference type="SAM" id="Phobius"/>
    </source>
</evidence>
<reference evidence="8" key="1">
    <citation type="journal article" date="2019" name="Int. J. Syst. Evol. Microbiol.">
        <title>The Global Catalogue of Microorganisms (GCM) 10K type strain sequencing project: providing services to taxonomists for standard genome sequencing and annotation.</title>
        <authorList>
            <consortium name="The Broad Institute Genomics Platform"/>
            <consortium name="The Broad Institute Genome Sequencing Center for Infectious Disease"/>
            <person name="Wu L."/>
            <person name="Ma J."/>
        </authorList>
    </citation>
    <scope>NUCLEOTIDE SEQUENCE [LARGE SCALE GENOMIC DNA]</scope>
    <source>
        <strain evidence="8">JCM 15575</strain>
    </source>
</reference>
<evidence type="ECO:0000256" key="4">
    <source>
        <dbReference type="ARBA" id="ARBA00023136"/>
    </source>
</evidence>
<feature type="transmembrane region" description="Helical" evidence="5">
    <location>
        <begin position="68"/>
        <end position="84"/>
    </location>
</feature>
<gene>
    <name evidence="7" type="ORF">GCM10009807_02920</name>
</gene>